<dbReference type="GO" id="GO:0030091">
    <property type="term" value="P:protein repair"/>
    <property type="evidence" value="ECO:0007669"/>
    <property type="project" value="InterPro"/>
</dbReference>
<dbReference type="eggNOG" id="COG0229">
    <property type="taxonomic scope" value="Bacteria"/>
</dbReference>
<evidence type="ECO:0000259" key="7">
    <source>
        <dbReference type="PROSITE" id="PS51790"/>
    </source>
</evidence>
<feature type="domain" description="MsrB" evidence="7">
    <location>
        <begin position="57"/>
        <end position="179"/>
    </location>
</feature>
<dbReference type="FunFam" id="2.170.150.20:FF:000001">
    <property type="entry name" value="Peptide methionine sulfoxide reductase MsrB"/>
    <property type="match status" value="1"/>
</dbReference>
<dbReference type="GO" id="GO:0006979">
    <property type="term" value="P:response to oxidative stress"/>
    <property type="evidence" value="ECO:0007669"/>
    <property type="project" value="InterPro"/>
</dbReference>
<dbReference type="SUPFAM" id="SSF51316">
    <property type="entry name" value="Mss4-like"/>
    <property type="match status" value="1"/>
</dbReference>
<dbReference type="GO" id="GO:0005737">
    <property type="term" value="C:cytoplasm"/>
    <property type="evidence" value="ECO:0007669"/>
    <property type="project" value="TreeGrafter"/>
</dbReference>
<evidence type="ECO:0000256" key="2">
    <source>
        <dbReference type="ARBA" id="ARBA00022723"/>
    </source>
</evidence>
<dbReference type="HAMAP" id="MF_01400">
    <property type="entry name" value="MsrB"/>
    <property type="match status" value="1"/>
</dbReference>
<keyword evidence="2 6" id="KW-0479">Metal-binding</keyword>
<dbReference type="STRING" id="443144.GM21_0248"/>
<evidence type="ECO:0000313" key="8">
    <source>
        <dbReference type="EMBL" id="ACT16333.1"/>
    </source>
</evidence>
<dbReference type="GO" id="GO:0033743">
    <property type="term" value="F:peptide-methionine (R)-S-oxide reductase activity"/>
    <property type="evidence" value="ECO:0007669"/>
    <property type="project" value="UniProtKB-UniRule"/>
</dbReference>
<keyword evidence="4 6" id="KW-0560">Oxidoreductase</keyword>
<evidence type="ECO:0000256" key="4">
    <source>
        <dbReference type="ARBA" id="ARBA00023002"/>
    </source>
</evidence>
<name>C6DY58_GEOSM</name>
<dbReference type="Gene3D" id="2.170.150.20">
    <property type="entry name" value="Peptide methionine sulfoxide reductase"/>
    <property type="match status" value="1"/>
</dbReference>
<dbReference type="InterPro" id="IPR002579">
    <property type="entry name" value="Met_Sox_Rdtase_MsrB_dom"/>
</dbReference>
<dbReference type="KEGG" id="gem:GM21_0248"/>
<feature type="binding site" evidence="6">
    <location>
        <position position="148"/>
    </location>
    <ligand>
        <name>Zn(2+)</name>
        <dbReference type="ChEBI" id="CHEBI:29105"/>
    </ligand>
</feature>
<dbReference type="NCBIfam" id="TIGR00357">
    <property type="entry name" value="peptide-methionine (R)-S-oxide reductase MsrB"/>
    <property type="match status" value="1"/>
</dbReference>
<evidence type="ECO:0000256" key="3">
    <source>
        <dbReference type="ARBA" id="ARBA00022833"/>
    </source>
</evidence>
<feature type="binding site" evidence="6">
    <location>
        <position position="99"/>
    </location>
    <ligand>
        <name>Zn(2+)</name>
        <dbReference type="ChEBI" id="CHEBI:29105"/>
    </ligand>
</feature>
<dbReference type="PROSITE" id="PS51790">
    <property type="entry name" value="MSRB"/>
    <property type="match status" value="1"/>
</dbReference>
<evidence type="ECO:0000256" key="1">
    <source>
        <dbReference type="ARBA" id="ARBA00007174"/>
    </source>
</evidence>
<feature type="active site" description="Nucleophile" evidence="6">
    <location>
        <position position="168"/>
    </location>
</feature>
<comment type="catalytic activity">
    <reaction evidence="5 6">
        <text>L-methionyl-[protein] + [thioredoxin]-disulfide + H2O = L-methionyl-(R)-S-oxide-[protein] + [thioredoxin]-dithiol</text>
        <dbReference type="Rhea" id="RHEA:24164"/>
        <dbReference type="Rhea" id="RHEA-COMP:10698"/>
        <dbReference type="Rhea" id="RHEA-COMP:10700"/>
        <dbReference type="Rhea" id="RHEA-COMP:12313"/>
        <dbReference type="Rhea" id="RHEA-COMP:12314"/>
        <dbReference type="ChEBI" id="CHEBI:15377"/>
        <dbReference type="ChEBI" id="CHEBI:16044"/>
        <dbReference type="ChEBI" id="CHEBI:29950"/>
        <dbReference type="ChEBI" id="CHEBI:45764"/>
        <dbReference type="ChEBI" id="CHEBI:50058"/>
        <dbReference type="EC" id="1.8.4.12"/>
    </reaction>
</comment>
<dbReference type="GO" id="GO:0008270">
    <property type="term" value="F:zinc ion binding"/>
    <property type="evidence" value="ECO:0007669"/>
    <property type="project" value="UniProtKB-UniRule"/>
</dbReference>
<dbReference type="EC" id="1.8.4.12" evidence="6"/>
<keyword evidence="3 6" id="KW-0862">Zinc</keyword>
<dbReference type="PANTHER" id="PTHR10173">
    <property type="entry name" value="METHIONINE SULFOXIDE REDUCTASE"/>
    <property type="match status" value="1"/>
</dbReference>
<dbReference type="Pfam" id="PF01641">
    <property type="entry name" value="SelR"/>
    <property type="match status" value="1"/>
</dbReference>
<accession>C6DY58</accession>
<dbReference type="AlphaFoldDB" id="C6DY58"/>
<reference evidence="8" key="1">
    <citation type="submission" date="2009-07" db="EMBL/GenBank/DDBJ databases">
        <title>Complete sequence of Geobacter sp. M21.</title>
        <authorList>
            <consortium name="US DOE Joint Genome Institute"/>
            <person name="Lucas S."/>
            <person name="Copeland A."/>
            <person name="Lapidus A."/>
            <person name="Glavina del Rio T."/>
            <person name="Dalin E."/>
            <person name="Tice H."/>
            <person name="Bruce D."/>
            <person name="Goodwin L."/>
            <person name="Pitluck S."/>
            <person name="Saunders E."/>
            <person name="Brettin T."/>
            <person name="Detter J.C."/>
            <person name="Han C."/>
            <person name="Larimer F."/>
            <person name="Land M."/>
            <person name="Hauser L."/>
            <person name="Kyrpides N."/>
            <person name="Ovchinnikova G."/>
            <person name="Lovley D."/>
        </authorList>
    </citation>
    <scope>NUCLEOTIDE SEQUENCE [LARGE SCALE GENOMIC DNA]</scope>
    <source>
        <strain evidence="8">M21</strain>
    </source>
</reference>
<dbReference type="HOGENOM" id="CLU_031040_8_2_7"/>
<evidence type="ECO:0000256" key="6">
    <source>
        <dbReference type="HAMAP-Rule" id="MF_01400"/>
    </source>
</evidence>
<organism evidence="8">
    <name type="scientific">Geobacter sp. (strain M21)</name>
    <dbReference type="NCBI Taxonomy" id="443144"/>
    <lineage>
        <taxon>Bacteria</taxon>
        <taxon>Pseudomonadati</taxon>
        <taxon>Thermodesulfobacteriota</taxon>
        <taxon>Desulfuromonadia</taxon>
        <taxon>Geobacterales</taxon>
        <taxon>Geobacteraceae</taxon>
        <taxon>Geobacter</taxon>
    </lineage>
</organism>
<evidence type="ECO:0000256" key="5">
    <source>
        <dbReference type="ARBA" id="ARBA00048488"/>
    </source>
</evidence>
<proteinExistence type="inferred from homology"/>
<dbReference type="EMBL" id="CP001661">
    <property type="protein sequence ID" value="ACT16333.1"/>
    <property type="molecule type" value="Genomic_DNA"/>
</dbReference>
<gene>
    <name evidence="6" type="primary">msrB</name>
    <name evidence="8" type="ordered locus">GM21_0248</name>
</gene>
<comment type="similarity">
    <text evidence="1 6">Belongs to the MsrB Met sulfoxide reductase family.</text>
</comment>
<comment type="cofactor">
    <cofactor evidence="6">
        <name>Zn(2+)</name>
        <dbReference type="ChEBI" id="CHEBI:29105"/>
    </cofactor>
    <text evidence="6">Binds 1 zinc ion per subunit. The zinc ion is important for the structural integrity of the protein.</text>
</comment>
<dbReference type="InterPro" id="IPR011057">
    <property type="entry name" value="Mss4-like_sf"/>
</dbReference>
<sequence>MRKATFFAALLTVLVASVLVVLESGEDSAIVNAASRIKAFSAEKGTYVMSDEIVKSKAEWKKILTPEQYHVLREKGTERAFSGKYATSHEHGVYRCAGCGLDLFRSEDKFESGTGWPSFTAPIAKENIKTEVDRSLFSTRTEVLCRRCGGHLGHVFNDGPKPTGLRYCMNSAALQFVATK</sequence>
<protein>
    <recommendedName>
        <fullName evidence="6">Peptide methionine sulfoxide reductase MsrB</fullName>
        <ecNumber evidence="6">1.8.4.12</ecNumber>
    </recommendedName>
    <alternativeName>
        <fullName evidence="6">Peptide-methionine (R)-S-oxide reductase</fullName>
    </alternativeName>
</protein>
<dbReference type="PANTHER" id="PTHR10173:SF52">
    <property type="entry name" value="METHIONINE-R-SULFOXIDE REDUCTASE B1"/>
    <property type="match status" value="1"/>
</dbReference>
<dbReference type="InterPro" id="IPR028427">
    <property type="entry name" value="Met_Sox_Rdtase_MsrB"/>
</dbReference>
<feature type="binding site" evidence="6">
    <location>
        <position position="145"/>
    </location>
    <ligand>
        <name>Zn(2+)</name>
        <dbReference type="ChEBI" id="CHEBI:29105"/>
    </ligand>
</feature>
<feature type="binding site" evidence="6">
    <location>
        <position position="96"/>
    </location>
    <ligand>
        <name>Zn(2+)</name>
        <dbReference type="ChEBI" id="CHEBI:29105"/>
    </ligand>
</feature>
<dbReference type="OrthoDB" id="4174719at2"/>